<sequence>MDTGLATIVVGLVIIFLLSAVMKLRDLPAFLQLVADYEVLPPRLSSLYGVLTPFLEIAGALMLLFPGTRIAGASLLLALLASFGGAVLTVMLSGRQVSCGCYGKWMESNADGFTLVKILLLFLLLVTLLVFPEEAMRVTWPSIGLGLLVALVFFVLQMIWNYYQENMKLF</sequence>
<accession>F8F985</accession>
<dbReference type="GO" id="GO:0030416">
    <property type="term" value="P:methylamine metabolic process"/>
    <property type="evidence" value="ECO:0007669"/>
    <property type="project" value="InterPro"/>
</dbReference>
<dbReference type="UniPathway" id="UPA00895"/>
<feature type="domain" description="Methylamine utilisation protein MauE" evidence="6">
    <location>
        <begin position="4"/>
        <end position="130"/>
    </location>
</feature>
<evidence type="ECO:0000256" key="5">
    <source>
        <dbReference type="SAM" id="Phobius"/>
    </source>
</evidence>
<feature type="transmembrane region" description="Helical" evidence="5">
    <location>
        <begin position="143"/>
        <end position="163"/>
    </location>
</feature>
<feature type="transmembrane region" description="Helical" evidence="5">
    <location>
        <begin position="45"/>
        <end position="65"/>
    </location>
</feature>
<proteinExistence type="predicted"/>
<protein>
    <recommendedName>
        <fullName evidence="6">Methylamine utilisation protein MauE domain-containing protein</fullName>
    </recommendedName>
</protein>
<dbReference type="RefSeq" id="WP_013918167.1">
    <property type="nucleotide sequence ID" value="NC_015690.1"/>
</dbReference>
<dbReference type="Proteomes" id="UP000006620">
    <property type="component" value="Chromosome"/>
</dbReference>
<evidence type="ECO:0000256" key="2">
    <source>
        <dbReference type="ARBA" id="ARBA00022692"/>
    </source>
</evidence>
<dbReference type="KEGG" id="pms:KNP414_04483"/>
<gene>
    <name evidence="7" type="ordered locus">KNP414_04483</name>
</gene>
<reference evidence="7 8" key="2">
    <citation type="journal article" date="2013" name="Genome Announc.">
        <title>Genome Sequence of Growth-Improving Paenibacillus mucilaginosus Strain KNP414.</title>
        <authorList>
            <person name="Lu J.J."/>
            <person name="Wang J.F."/>
            <person name="Hu X.F."/>
        </authorList>
    </citation>
    <scope>NUCLEOTIDE SEQUENCE [LARGE SCALE GENOMIC DNA]</scope>
    <source>
        <strain evidence="7 8">KNP414</strain>
    </source>
</reference>
<dbReference type="Pfam" id="PF07291">
    <property type="entry name" value="MauE"/>
    <property type="match status" value="1"/>
</dbReference>
<dbReference type="AlphaFoldDB" id="F8F985"/>
<comment type="subcellular location">
    <subcellularLocation>
        <location evidence="1">Membrane</location>
        <topology evidence="1">Multi-pass membrane protein</topology>
    </subcellularLocation>
</comment>
<evidence type="ECO:0000256" key="1">
    <source>
        <dbReference type="ARBA" id="ARBA00004141"/>
    </source>
</evidence>
<feature type="transmembrane region" description="Helical" evidence="5">
    <location>
        <begin position="71"/>
        <end position="92"/>
    </location>
</feature>
<feature type="transmembrane region" description="Helical" evidence="5">
    <location>
        <begin position="113"/>
        <end position="131"/>
    </location>
</feature>
<keyword evidence="3 5" id="KW-1133">Transmembrane helix</keyword>
<dbReference type="PATRIC" id="fig|1036673.3.peg.4120"/>
<dbReference type="HOGENOM" id="CLU_1569165_0_0_9"/>
<evidence type="ECO:0000256" key="3">
    <source>
        <dbReference type="ARBA" id="ARBA00022989"/>
    </source>
</evidence>
<organism evidence="7 8">
    <name type="scientific">Paenibacillus mucilaginosus (strain KNP414)</name>
    <dbReference type="NCBI Taxonomy" id="1036673"/>
    <lineage>
        <taxon>Bacteria</taxon>
        <taxon>Bacillati</taxon>
        <taxon>Bacillota</taxon>
        <taxon>Bacilli</taxon>
        <taxon>Bacillales</taxon>
        <taxon>Paenibacillaceae</taxon>
        <taxon>Paenibacillus</taxon>
    </lineage>
</organism>
<evidence type="ECO:0000256" key="4">
    <source>
        <dbReference type="ARBA" id="ARBA00023136"/>
    </source>
</evidence>
<dbReference type="InterPro" id="IPR009908">
    <property type="entry name" value="Methylamine_util_MauE"/>
</dbReference>
<keyword evidence="4 5" id="KW-0472">Membrane</keyword>
<feature type="transmembrane region" description="Helical" evidence="5">
    <location>
        <begin position="6"/>
        <end position="24"/>
    </location>
</feature>
<keyword evidence="2 5" id="KW-0812">Transmembrane</keyword>
<name>F8F985_PAEMK</name>
<dbReference type="GO" id="GO:0016020">
    <property type="term" value="C:membrane"/>
    <property type="evidence" value="ECO:0007669"/>
    <property type="project" value="UniProtKB-SubCell"/>
</dbReference>
<reference evidence="8" key="1">
    <citation type="submission" date="2011-06" db="EMBL/GenBank/DDBJ databases">
        <title>Complete genome sequence of Paenibacillus mucilaginosus KNP414.</title>
        <authorList>
            <person name="Wang J."/>
            <person name="Hu S."/>
            <person name="Hu X."/>
            <person name="Zhang B."/>
            <person name="Dong D."/>
            <person name="Zhang S."/>
            <person name="Zhao K."/>
            <person name="Wu D."/>
        </authorList>
    </citation>
    <scope>NUCLEOTIDE SEQUENCE [LARGE SCALE GENOMIC DNA]</scope>
    <source>
        <strain evidence="8">KNP414</strain>
    </source>
</reference>
<dbReference type="EMBL" id="CP002869">
    <property type="protein sequence ID" value="AEI43013.1"/>
    <property type="molecule type" value="Genomic_DNA"/>
</dbReference>
<evidence type="ECO:0000313" key="7">
    <source>
        <dbReference type="EMBL" id="AEI43013.1"/>
    </source>
</evidence>
<evidence type="ECO:0000313" key="8">
    <source>
        <dbReference type="Proteomes" id="UP000006620"/>
    </source>
</evidence>
<evidence type="ECO:0000259" key="6">
    <source>
        <dbReference type="Pfam" id="PF07291"/>
    </source>
</evidence>